<proteinExistence type="predicted"/>
<dbReference type="EMBL" id="CP015897">
    <property type="protein sequence ID" value="ARD98456.1"/>
    <property type="molecule type" value="Genomic_DNA"/>
</dbReference>
<dbReference type="RefSeq" id="WP_021215274.1">
    <property type="nucleotide sequence ID" value="NZ_CP015897.1"/>
</dbReference>
<organism evidence="1 2">
    <name type="scientific">Lactococcus lactis subsp. lactis</name>
    <name type="common">Streptococcus lactis</name>
    <dbReference type="NCBI Taxonomy" id="1360"/>
    <lineage>
        <taxon>Bacteria</taxon>
        <taxon>Bacillati</taxon>
        <taxon>Bacillota</taxon>
        <taxon>Bacilli</taxon>
        <taxon>Lactobacillales</taxon>
        <taxon>Streptococcaceae</taxon>
        <taxon>Lactococcus</taxon>
    </lineage>
</organism>
<evidence type="ECO:0000313" key="2">
    <source>
        <dbReference type="Proteomes" id="UP000192085"/>
    </source>
</evidence>
<reference evidence="1 2" key="1">
    <citation type="journal article" date="2017" name="BMC Genomics">
        <title>Comparative and functional genomics of the Lactococcus lactis taxon; insights into evolution and niche adaptation.</title>
        <authorList>
            <person name="Kelleher P."/>
            <person name="Bottacini F."/>
            <person name="Mahony J."/>
            <person name="Kilcawley K.N."/>
            <person name="van Sinderen D."/>
        </authorList>
    </citation>
    <scope>NUCLEOTIDE SEQUENCE [LARGE SCALE GENOMIC DNA]</scope>
    <source>
        <strain evidence="1 2">275</strain>
    </source>
</reference>
<evidence type="ECO:0000313" key="1">
    <source>
        <dbReference type="EMBL" id="ARD98456.1"/>
    </source>
</evidence>
<name>A0A1V0NEV7_LACLL</name>
<accession>A0A1V0NEV7</accession>
<protein>
    <submittedName>
        <fullName evidence="1">Uncharacterized protein</fullName>
    </submittedName>
</protein>
<sequence length="55" mass="6178">MESALVYTLFAILFRLIFLSLKLVVGLIKGIFKALWFILKHLGMGISHFGTKPAL</sequence>
<dbReference type="AlphaFoldDB" id="A0A1V0NEV7"/>
<gene>
    <name evidence="1" type="ORF">LL275_0824</name>
</gene>
<dbReference type="Proteomes" id="UP000192085">
    <property type="component" value="Chromosome"/>
</dbReference>